<dbReference type="InterPro" id="IPR001680">
    <property type="entry name" value="WD40_rpt"/>
</dbReference>
<evidence type="ECO:0000256" key="3">
    <source>
        <dbReference type="ARBA" id="ARBA00022574"/>
    </source>
</evidence>
<keyword evidence="7" id="KW-0931">ER-Golgi transport</keyword>
<keyword evidence="8" id="KW-0653">Protein transport</keyword>
<protein>
    <submittedName>
        <fullName evidence="13">Uncharacterized protein</fullName>
    </submittedName>
</protein>
<proteinExistence type="predicted"/>
<evidence type="ECO:0000256" key="1">
    <source>
        <dbReference type="ARBA" id="ARBA00004389"/>
    </source>
</evidence>
<evidence type="ECO:0000256" key="6">
    <source>
        <dbReference type="ARBA" id="ARBA00022824"/>
    </source>
</evidence>
<feature type="coiled-coil region" evidence="11">
    <location>
        <begin position="719"/>
        <end position="746"/>
    </location>
</feature>
<feature type="compositionally biased region" description="Low complexity" evidence="12">
    <location>
        <begin position="383"/>
        <end position="416"/>
    </location>
</feature>
<feature type="region of interest" description="Disordered" evidence="12">
    <location>
        <begin position="506"/>
        <end position="618"/>
    </location>
</feature>
<sequence length="763" mass="76358">MPPAHDAASFVAVSNTTAKICALDSTGKPTYTWQESGQQSQGSVNWLRNGKAFLTTQGGNVVIHLLEKLKEKATVVLSLPAGPLLARVSGDGKCLVLVQSGVPGSVHVYDIPALLGTGSAATNLPVTLQDHDKAILALAASPGTTHVASSNAAGSVYLHEAGSGVRRTLAALPCGNTTLMTPKRCLAFSQSYKPLRLAAGADDGQVLVWQVAPALQGGPVAVPSKLRGRVMGVGFAAFNKTPSAVLLSCSENGQLSAVDLRPFPNLQAGISVELSVSVSCMAVREDGQVVAVGTKDGRIGCFRTEELITNRQNMTKLGLIKVFDLCTHLDVVDIAFQRVSHKEARDVAPSTPPSSAPAAESAAAQPAAAADRSQQSTQEARQHSAGSASVAPAANGGAAAVAATGSSTGTHGASAPEAAPPLKEATNNYSAPAGLQRQPGVAGGAGGGGGGGQSLLDNHDAKATARAGTTAGSAAPSGTAATAAGQRHQPAASTVAVTGLAPGGGVTANASRLHNSSQSAASTGPAGTSGQPPPPASVPTPAAAVVVPPPPSSSSSQQPPQQQATSVRPVVVTPLTVPGSSTQAVMPGQRRPSEAGVGPGGTSGIAASTSGNVDEPAAASPVAARAMVASGVSPVASPSRVHSPRTASLGGAAAGGPSGIPPARLPFVSTAGGGGGGEVMSAAGMRAYLDDFRQEVRDLVHGMQADMVRQTVALEVSLETQTATQLAAMQQENRQLREDVARLTQLVETCLRFGLLGQQRGPW</sequence>
<keyword evidence="4" id="KW-0812">Transmembrane</keyword>
<dbReference type="GO" id="GO:0005789">
    <property type="term" value="C:endoplasmic reticulum membrane"/>
    <property type="evidence" value="ECO:0007669"/>
    <property type="project" value="UniProtKB-SubCell"/>
</dbReference>
<evidence type="ECO:0000313" key="13">
    <source>
        <dbReference type="EMBL" id="GFR51411.1"/>
    </source>
</evidence>
<comment type="subcellular location">
    <subcellularLocation>
        <location evidence="1">Endoplasmic reticulum membrane</location>
        <topology evidence="1">Single-pass membrane protein</topology>
    </subcellularLocation>
</comment>
<dbReference type="EMBL" id="BMAR01000049">
    <property type="protein sequence ID" value="GFR51411.1"/>
    <property type="molecule type" value="Genomic_DNA"/>
</dbReference>
<keyword evidence="9" id="KW-1133">Transmembrane helix</keyword>
<evidence type="ECO:0000256" key="8">
    <source>
        <dbReference type="ARBA" id="ARBA00022927"/>
    </source>
</evidence>
<keyword evidence="10" id="KW-0472">Membrane</keyword>
<evidence type="ECO:0000256" key="12">
    <source>
        <dbReference type="SAM" id="MobiDB-lite"/>
    </source>
</evidence>
<dbReference type="InterPro" id="IPR045260">
    <property type="entry name" value="Sec12-like"/>
</dbReference>
<reference evidence="13 14" key="1">
    <citation type="journal article" date="2021" name="Sci. Rep.">
        <title>Genome sequencing of the multicellular alga Astrephomene provides insights into convergent evolution of germ-soma differentiation.</title>
        <authorList>
            <person name="Yamashita S."/>
            <person name="Yamamoto K."/>
            <person name="Matsuzaki R."/>
            <person name="Suzuki S."/>
            <person name="Yamaguchi H."/>
            <person name="Hirooka S."/>
            <person name="Minakuchi Y."/>
            <person name="Miyagishima S."/>
            <person name="Kawachi M."/>
            <person name="Toyoda A."/>
            <person name="Nozaki H."/>
        </authorList>
    </citation>
    <scope>NUCLEOTIDE SEQUENCE [LARGE SCALE GENOMIC DNA]</scope>
    <source>
        <strain evidence="13 14">NIES-4017</strain>
    </source>
</reference>
<dbReference type="GO" id="GO:0003400">
    <property type="term" value="P:regulation of COPII vesicle coating"/>
    <property type="evidence" value="ECO:0007669"/>
    <property type="project" value="TreeGrafter"/>
</dbReference>
<dbReference type="SMART" id="SM00320">
    <property type="entry name" value="WD40"/>
    <property type="match status" value="4"/>
</dbReference>
<comment type="caution">
    <text evidence="13">The sequence shown here is derived from an EMBL/GenBank/DDBJ whole genome shotgun (WGS) entry which is preliminary data.</text>
</comment>
<feature type="compositionally biased region" description="Polar residues" evidence="12">
    <location>
        <begin position="508"/>
        <end position="530"/>
    </location>
</feature>
<feature type="region of interest" description="Disordered" evidence="12">
    <location>
        <begin position="633"/>
        <end position="657"/>
    </location>
</feature>
<keyword evidence="2" id="KW-0813">Transport</keyword>
<organism evidence="13 14">
    <name type="scientific">Astrephomene gubernaculifera</name>
    <dbReference type="NCBI Taxonomy" id="47775"/>
    <lineage>
        <taxon>Eukaryota</taxon>
        <taxon>Viridiplantae</taxon>
        <taxon>Chlorophyta</taxon>
        <taxon>core chlorophytes</taxon>
        <taxon>Chlorophyceae</taxon>
        <taxon>CS clade</taxon>
        <taxon>Chlamydomonadales</taxon>
        <taxon>Astrephomenaceae</taxon>
        <taxon>Astrephomene</taxon>
    </lineage>
</organism>
<dbReference type="InterPro" id="IPR036322">
    <property type="entry name" value="WD40_repeat_dom_sf"/>
</dbReference>
<name>A0AAD3HSL4_9CHLO</name>
<dbReference type="Proteomes" id="UP001054857">
    <property type="component" value="Unassembled WGS sequence"/>
</dbReference>
<evidence type="ECO:0000256" key="10">
    <source>
        <dbReference type="ARBA" id="ARBA00023136"/>
    </source>
</evidence>
<feature type="compositionally biased region" description="Low complexity" evidence="12">
    <location>
        <begin position="356"/>
        <end position="370"/>
    </location>
</feature>
<dbReference type="GO" id="GO:0006888">
    <property type="term" value="P:endoplasmic reticulum to Golgi vesicle-mediated transport"/>
    <property type="evidence" value="ECO:0007669"/>
    <property type="project" value="TreeGrafter"/>
</dbReference>
<feature type="compositionally biased region" description="Low complexity" evidence="12">
    <location>
        <begin position="553"/>
        <end position="582"/>
    </location>
</feature>
<dbReference type="Gene3D" id="2.130.10.10">
    <property type="entry name" value="YVTN repeat-like/Quinoprotein amine dehydrogenase"/>
    <property type="match status" value="2"/>
</dbReference>
<evidence type="ECO:0000256" key="5">
    <source>
        <dbReference type="ARBA" id="ARBA00022737"/>
    </source>
</evidence>
<evidence type="ECO:0000256" key="11">
    <source>
        <dbReference type="SAM" id="Coils"/>
    </source>
</evidence>
<dbReference type="PANTHER" id="PTHR23284:SF0">
    <property type="entry name" value="PROLACTIN REGULATORY ELEMENT-BINDING PROTEIN"/>
    <property type="match status" value="1"/>
</dbReference>
<keyword evidence="5" id="KW-0677">Repeat</keyword>
<keyword evidence="6" id="KW-0256">Endoplasmic reticulum</keyword>
<dbReference type="InterPro" id="IPR015943">
    <property type="entry name" value="WD40/YVTN_repeat-like_dom_sf"/>
</dbReference>
<evidence type="ECO:0000256" key="4">
    <source>
        <dbReference type="ARBA" id="ARBA00022692"/>
    </source>
</evidence>
<evidence type="ECO:0000256" key="7">
    <source>
        <dbReference type="ARBA" id="ARBA00022892"/>
    </source>
</evidence>
<keyword evidence="3" id="KW-0853">WD repeat</keyword>
<keyword evidence="14" id="KW-1185">Reference proteome</keyword>
<dbReference type="SUPFAM" id="SSF50978">
    <property type="entry name" value="WD40 repeat-like"/>
    <property type="match status" value="1"/>
</dbReference>
<dbReference type="AlphaFoldDB" id="A0AAD3HSL4"/>
<evidence type="ECO:0000256" key="2">
    <source>
        <dbReference type="ARBA" id="ARBA00022448"/>
    </source>
</evidence>
<dbReference type="GO" id="GO:0015031">
    <property type="term" value="P:protein transport"/>
    <property type="evidence" value="ECO:0007669"/>
    <property type="project" value="UniProtKB-KW"/>
</dbReference>
<evidence type="ECO:0000256" key="9">
    <source>
        <dbReference type="ARBA" id="ARBA00022989"/>
    </source>
</evidence>
<feature type="compositionally biased region" description="Low complexity" evidence="12">
    <location>
        <begin position="464"/>
        <end position="485"/>
    </location>
</feature>
<dbReference type="PANTHER" id="PTHR23284">
    <property type="entry name" value="PROLACTIN REGULATORY ELEMENT BINDING PROTEIN"/>
    <property type="match status" value="1"/>
</dbReference>
<feature type="region of interest" description="Disordered" evidence="12">
    <location>
        <begin position="341"/>
        <end position="493"/>
    </location>
</feature>
<feature type="compositionally biased region" description="Low complexity" evidence="12">
    <location>
        <begin position="633"/>
        <end position="651"/>
    </location>
</feature>
<keyword evidence="11" id="KW-0175">Coiled coil</keyword>
<dbReference type="GO" id="GO:0005085">
    <property type="term" value="F:guanyl-nucleotide exchange factor activity"/>
    <property type="evidence" value="ECO:0007669"/>
    <property type="project" value="InterPro"/>
</dbReference>
<accession>A0AAD3HSL4</accession>
<feature type="compositionally biased region" description="Gly residues" evidence="12">
    <location>
        <begin position="441"/>
        <end position="453"/>
    </location>
</feature>
<feature type="compositionally biased region" description="Low complexity" evidence="12">
    <location>
        <begin position="604"/>
        <end position="618"/>
    </location>
</feature>
<gene>
    <name evidence="13" type="ORF">Agub_g13849</name>
</gene>
<evidence type="ECO:0000313" key="14">
    <source>
        <dbReference type="Proteomes" id="UP001054857"/>
    </source>
</evidence>